<dbReference type="Proteomes" id="UP000814243">
    <property type="component" value="Unassembled WGS sequence"/>
</dbReference>
<organism evidence="2 3">
    <name type="scientific">Spodoptera exigua</name>
    <name type="common">Beet armyworm</name>
    <name type="synonym">Noctua fulgens</name>
    <dbReference type="NCBI Taxonomy" id="7107"/>
    <lineage>
        <taxon>Eukaryota</taxon>
        <taxon>Metazoa</taxon>
        <taxon>Ecdysozoa</taxon>
        <taxon>Arthropoda</taxon>
        <taxon>Hexapoda</taxon>
        <taxon>Insecta</taxon>
        <taxon>Pterygota</taxon>
        <taxon>Neoptera</taxon>
        <taxon>Endopterygota</taxon>
        <taxon>Lepidoptera</taxon>
        <taxon>Glossata</taxon>
        <taxon>Ditrysia</taxon>
        <taxon>Noctuoidea</taxon>
        <taxon>Noctuidae</taxon>
        <taxon>Amphipyrinae</taxon>
        <taxon>Spodoptera</taxon>
    </lineage>
</organism>
<dbReference type="EMBL" id="JACEFF010000590">
    <property type="protein sequence ID" value="KAH9634837.1"/>
    <property type="molecule type" value="Genomic_DNA"/>
</dbReference>
<reference evidence="2" key="1">
    <citation type="journal article" date="2021" name="G3 (Bethesda)">
        <title>Genome and transcriptome analysis of the beet armyworm Spodoptera exigua reveals targets for pest control. .</title>
        <authorList>
            <person name="Simon S."/>
            <person name="Breeschoten T."/>
            <person name="Jansen H.J."/>
            <person name="Dirks R.P."/>
            <person name="Schranz M.E."/>
            <person name="Ros V.I.D."/>
        </authorList>
    </citation>
    <scope>NUCLEOTIDE SEQUENCE</scope>
    <source>
        <strain evidence="2">TB_SE_WUR_2020</strain>
    </source>
</reference>
<name>A0A922MEF3_SPOEX</name>
<dbReference type="AlphaFoldDB" id="A0A922MEF3"/>
<evidence type="ECO:0000313" key="2">
    <source>
        <dbReference type="EMBL" id="KAH9634837.1"/>
    </source>
</evidence>
<comment type="caution">
    <text evidence="2">The sequence shown here is derived from an EMBL/GenBank/DDBJ whole genome shotgun (WGS) entry which is preliminary data.</text>
</comment>
<proteinExistence type="predicted"/>
<evidence type="ECO:0000313" key="3">
    <source>
        <dbReference type="Proteomes" id="UP000814243"/>
    </source>
</evidence>
<protein>
    <submittedName>
        <fullName evidence="2">Uncharacterized protein</fullName>
    </submittedName>
</protein>
<accession>A0A922MEF3</accession>
<gene>
    <name evidence="2" type="ORF">HF086_012251</name>
</gene>
<sequence>MQHFFGCYSRCPLLIPGMFEHEQVRLQPRLDRSRLLAPRRTPPFPHSLRSRQQHKSCLQHDQEGNTVCRQILKAICMYSRGDSQRVIFRHGNHMSGSGSTSRYP</sequence>
<evidence type="ECO:0000256" key="1">
    <source>
        <dbReference type="SAM" id="MobiDB-lite"/>
    </source>
</evidence>
<feature type="region of interest" description="Disordered" evidence="1">
    <location>
        <begin position="36"/>
        <end position="56"/>
    </location>
</feature>